<organism evidence="2 3">
    <name type="scientific">Heligmosomoides polygyrus</name>
    <name type="common">Parasitic roundworm</name>
    <dbReference type="NCBI Taxonomy" id="6339"/>
    <lineage>
        <taxon>Eukaryota</taxon>
        <taxon>Metazoa</taxon>
        <taxon>Ecdysozoa</taxon>
        <taxon>Nematoda</taxon>
        <taxon>Chromadorea</taxon>
        <taxon>Rhabditida</taxon>
        <taxon>Rhabditina</taxon>
        <taxon>Rhabditomorpha</taxon>
        <taxon>Strongyloidea</taxon>
        <taxon>Heligmosomidae</taxon>
        <taxon>Heligmosomoides</taxon>
    </lineage>
</organism>
<keyword evidence="2" id="KW-1185">Reference proteome</keyword>
<name>A0A183FYP3_HELPZ</name>
<reference evidence="1 2" key="1">
    <citation type="submission" date="2018-11" db="EMBL/GenBank/DDBJ databases">
        <authorList>
            <consortium name="Pathogen Informatics"/>
        </authorList>
    </citation>
    <scope>NUCLEOTIDE SEQUENCE [LARGE SCALE GENOMIC DNA]</scope>
</reference>
<evidence type="ECO:0000313" key="3">
    <source>
        <dbReference type="WBParaSite" id="HPBE_0001378301-mRNA-1"/>
    </source>
</evidence>
<dbReference type="WBParaSite" id="HPBE_0001378301-mRNA-1">
    <property type="protein sequence ID" value="HPBE_0001378301-mRNA-1"/>
    <property type="gene ID" value="HPBE_0001378301"/>
</dbReference>
<evidence type="ECO:0000313" key="1">
    <source>
        <dbReference type="EMBL" id="VDO97402.1"/>
    </source>
</evidence>
<accession>A0A3P8DMF2</accession>
<dbReference type="AlphaFoldDB" id="A0A183FYP3"/>
<evidence type="ECO:0000313" key="2">
    <source>
        <dbReference type="Proteomes" id="UP000050761"/>
    </source>
</evidence>
<sequence length="209" mass="23125">MLHSASSTSIESLSSYGCDYSYGSSGQGLPYNLSSNSLPSTMSNFDAPINAASSMPNLEHMPECDPDYNVTLTPDMYCDMRQAMSMTQAMDSMMGMEPIRQSNPDSVPNSPTNDSRPSFYIESSRHTFTVTTNVDNRYPLYQGVPCQNNCISTVAPSAEQAAAAAAVQQQQQQQQLPQLCKSNSLPSQYYDCDQYTSQQQSMDYEDSYY</sequence>
<dbReference type="OrthoDB" id="5854198at2759"/>
<accession>A0A183FYP3</accession>
<protein>
    <submittedName>
        <fullName evidence="3">Sox C-terminal domain-containing protein</fullName>
    </submittedName>
</protein>
<reference evidence="3" key="2">
    <citation type="submission" date="2019-09" db="UniProtKB">
        <authorList>
            <consortium name="WormBaseParasite"/>
        </authorList>
    </citation>
    <scope>IDENTIFICATION</scope>
</reference>
<dbReference type="EMBL" id="UZAH01028067">
    <property type="protein sequence ID" value="VDO97402.1"/>
    <property type="molecule type" value="Genomic_DNA"/>
</dbReference>
<proteinExistence type="predicted"/>
<gene>
    <name evidence="1" type="ORF">HPBE_LOCUS13784</name>
</gene>
<dbReference type="Proteomes" id="UP000050761">
    <property type="component" value="Unassembled WGS sequence"/>
</dbReference>